<dbReference type="AlphaFoldDB" id="A0A319A1G3"/>
<dbReference type="EMBL" id="KZ821266">
    <property type="protein sequence ID" value="PYH41332.1"/>
    <property type="molecule type" value="Genomic_DNA"/>
</dbReference>
<evidence type="ECO:0000313" key="2">
    <source>
        <dbReference type="EMBL" id="PYH41332.1"/>
    </source>
</evidence>
<feature type="compositionally biased region" description="Pro residues" evidence="1">
    <location>
        <begin position="283"/>
        <end position="293"/>
    </location>
</feature>
<keyword evidence="3" id="KW-1185">Reference proteome</keyword>
<name>A0A319A1G3_9EURO</name>
<organism evidence="2 3">
    <name type="scientific">Aspergillus saccharolyticus JOP 1030-1</name>
    <dbReference type="NCBI Taxonomy" id="1450539"/>
    <lineage>
        <taxon>Eukaryota</taxon>
        <taxon>Fungi</taxon>
        <taxon>Dikarya</taxon>
        <taxon>Ascomycota</taxon>
        <taxon>Pezizomycotina</taxon>
        <taxon>Eurotiomycetes</taxon>
        <taxon>Eurotiomycetidae</taxon>
        <taxon>Eurotiales</taxon>
        <taxon>Aspergillaceae</taxon>
        <taxon>Aspergillus</taxon>
        <taxon>Aspergillus subgen. Circumdati</taxon>
    </lineage>
</organism>
<accession>A0A319A1G3</accession>
<reference evidence="2 3" key="1">
    <citation type="submission" date="2016-12" db="EMBL/GenBank/DDBJ databases">
        <title>The genomes of Aspergillus section Nigri reveals drivers in fungal speciation.</title>
        <authorList>
            <consortium name="DOE Joint Genome Institute"/>
            <person name="Vesth T.C."/>
            <person name="Nybo J."/>
            <person name="Theobald S."/>
            <person name="Brandl J."/>
            <person name="Frisvad J.C."/>
            <person name="Nielsen K.F."/>
            <person name="Lyhne E.K."/>
            <person name="Kogle M.E."/>
            <person name="Kuo A."/>
            <person name="Riley R."/>
            <person name="Clum A."/>
            <person name="Nolan M."/>
            <person name="Lipzen A."/>
            <person name="Salamov A."/>
            <person name="Henrissat B."/>
            <person name="Wiebenga A."/>
            <person name="De Vries R.P."/>
            <person name="Grigoriev I.V."/>
            <person name="Mortensen U.H."/>
            <person name="Andersen M.R."/>
            <person name="Baker S.E."/>
        </authorList>
    </citation>
    <scope>NUCLEOTIDE SEQUENCE [LARGE SCALE GENOMIC DNA]</scope>
    <source>
        <strain evidence="2 3">JOP 1030-1</strain>
    </source>
</reference>
<dbReference type="Proteomes" id="UP000248349">
    <property type="component" value="Unassembled WGS sequence"/>
</dbReference>
<evidence type="ECO:0000256" key="1">
    <source>
        <dbReference type="SAM" id="MobiDB-lite"/>
    </source>
</evidence>
<dbReference type="RefSeq" id="XP_025427314.1">
    <property type="nucleotide sequence ID" value="XM_025576544.1"/>
</dbReference>
<proteinExistence type="predicted"/>
<feature type="region of interest" description="Disordered" evidence="1">
    <location>
        <begin position="277"/>
        <end position="303"/>
    </location>
</feature>
<protein>
    <submittedName>
        <fullName evidence="2">Uncharacterized protein</fullName>
    </submittedName>
</protein>
<gene>
    <name evidence="2" type="ORF">BP01DRAFT_369217</name>
</gene>
<dbReference type="OrthoDB" id="1535081at2759"/>
<dbReference type="GeneID" id="37077773"/>
<evidence type="ECO:0000313" key="3">
    <source>
        <dbReference type="Proteomes" id="UP000248349"/>
    </source>
</evidence>
<sequence length="399" mass="43843">MRLVQAIRGPADLLWVDLDHRSKATSTPPPSKSRGPTLGQSISATHIATATGVSEETIVGMMRAVTPCGPFREPAVETYTHPPDSEMALLVPPMRAVLGFMGAVPFRIWTKLSHEPLNLLRNLCPHHQRQDSLIGLRSNPSTLRASMRKPDDVREYLAEPRATIPAERCHGRDLGRGYALYLCSEQYEAVIDWIDSRGVPAFSSPDSVSSRCFPLLTLIQHHILHLVDRLDIQFPTPMPSLGDWEDAFTKAKAPLAHMTDAAKKNITYGSSSTTNACWSKTPTTPPPPSPTLPSPSSTTTRVAAPQNTMDELSWSMWSISSGVRVWLDVRGVEIQYEDLGVERVENASTSCLAPDVQDGLEEGGLAARWDAVMRVRCMVKNTEEVAAKEVVQLSGRVSF</sequence>